<keyword evidence="7" id="KW-0560">Oxidoreductase</keyword>
<dbReference type="GO" id="GO:0004146">
    <property type="term" value="F:dihydrofolate reductase activity"/>
    <property type="evidence" value="ECO:0007669"/>
    <property type="project" value="UniProtKB-EC"/>
</dbReference>
<dbReference type="PANTHER" id="PTHR48069:SF3">
    <property type="entry name" value="DIHYDROFOLATE REDUCTASE"/>
    <property type="match status" value="1"/>
</dbReference>
<dbReference type="CDD" id="cd00209">
    <property type="entry name" value="DHFR"/>
    <property type="match status" value="1"/>
</dbReference>
<dbReference type="InterPro" id="IPR000781">
    <property type="entry name" value="ERH"/>
</dbReference>
<evidence type="ECO:0000259" key="9">
    <source>
        <dbReference type="PROSITE" id="PS51330"/>
    </source>
</evidence>
<dbReference type="SUPFAM" id="SSF143875">
    <property type="entry name" value="ERH-like"/>
    <property type="match status" value="1"/>
</dbReference>
<dbReference type="GO" id="GO:0046655">
    <property type="term" value="P:folic acid metabolic process"/>
    <property type="evidence" value="ECO:0007669"/>
    <property type="project" value="TreeGrafter"/>
</dbReference>
<evidence type="ECO:0000256" key="6">
    <source>
        <dbReference type="ARBA" id="ARBA00022857"/>
    </source>
</evidence>
<keyword evidence="5" id="KW-0554">One-carbon metabolism</keyword>
<dbReference type="Proteomes" id="UP001211065">
    <property type="component" value="Unassembled WGS sequence"/>
</dbReference>
<evidence type="ECO:0000313" key="10">
    <source>
        <dbReference type="EMBL" id="KAJ3226181.1"/>
    </source>
</evidence>
<dbReference type="Gene3D" id="3.30.2260.10">
    <property type="entry name" value="Enhancer of rudimentary"/>
    <property type="match status" value="1"/>
</dbReference>
<proteinExistence type="inferred from homology"/>
<dbReference type="PROSITE" id="PS51330">
    <property type="entry name" value="DHFR_2"/>
    <property type="match status" value="1"/>
</dbReference>
<evidence type="ECO:0000256" key="2">
    <source>
        <dbReference type="ARBA" id="ARBA00007491"/>
    </source>
</evidence>
<dbReference type="InterPro" id="IPR017925">
    <property type="entry name" value="DHFR_CS"/>
</dbReference>
<comment type="caution">
    <text evidence="10">The sequence shown here is derived from an EMBL/GenBank/DDBJ whole genome shotgun (WGS) entry which is preliminary data.</text>
</comment>
<name>A0AAD5XYP0_9FUNG</name>
<dbReference type="GO" id="GO:0046452">
    <property type="term" value="P:dihydrofolate metabolic process"/>
    <property type="evidence" value="ECO:0007669"/>
    <property type="project" value="TreeGrafter"/>
</dbReference>
<keyword evidence="11" id="KW-1185">Reference proteome</keyword>
<dbReference type="PROSITE" id="PS00075">
    <property type="entry name" value="DHFR_1"/>
    <property type="match status" value="1"/>
</dbReference>
<comment type="similarity">
    <text evidence="2">Belongs to the E(R) family.</text>
</comment>
<dbReference type="GO" id="GO:0006730">
    <property type="term" value="P:one-carbon metabolic process"/>
    <property type="evidence" value="ECO:0007669"/>
    <property type="project" value="UniProtKB-KW"/>
</dbReference>
<keyword evidence="6" id="KW-0521">NADP</keyword>
<evidence type="ECO:0000256" key="4">
    <source>
        <dbReference type="ARBA" id="ARBA00018886"/>
    </source>
</evidence>
<dbReference type="InterPro" id="IPR035912">
    <property type="entry name" value="EHR_sf"/>
</dbReference>
<evidence type="ECO:0000256" key="8">
    <source>
        <dbReference type="RuleBase" id="RU004474"/>
    </source>
</evidence>
<dbReference type="EMBL" id="JADGJW010000042">
    <property type="protein sequence ID" value="KAJ3226181.1"/>
    <property type="molecule type" value="Genomic_DNA"/>
</dbReference>
<accession>A0AAD5XYP0</accession>
<dbReference type="Pfam" id="PF00186">
    <property type="entry name" value="DHFR_1"/>
    <property type="match status" value="1"/>
</dbReference>
<dbReference type="EC" id="1.5.1.3" evidence="3"/>
<sequence length="304" mass="35529">MSQHTILLLQKTKDKKSRTYMDCNNVSLMIDQVINLYEVKLKESNINRREINYTASDLLNYIDNVGDLACMVLDVNSGTYIPHDREWIKQMNHTGDLMEGISLNIIVAKTAKNGIGLNNILPWKIKRDMKLFKSLTTSNNKHQGDSDFQNIVIMGRNTWDSIPNKFKPLKDRLNIVLSRNTAFQQLVPPKVQVFQSLEASLNFIKKKSFQNKNIWIIGGSQIYKEVLELNITKKIFLTHIYNEVECNTYIDLKLDKFRLIKDAEEIGIVLKNYFLDGEEQDEFKFNHVFEEDGYKFEFLLFNRD</sequence>
<gene>
    <name evidence="10" type="ORF">HK099_005407</name>
</gene>
<dbReference type="Pfam" id="PF01133">
    <property type="entry name" value="ER"/>
    <property type="match status" value="1"/>
</dbReference>
<organism evidence="10 11">
    <name type="scientific">Clydaea vesicula</name>
    <dbReference type="NCBI Taxonomy" id="447962"/>
    <lineage>
        <taxon>Eukaryota</taxon>
        <taxon>Fungi</taxon>
        <taxon>Fungi incertae sedis</taxon>
        <taxon>Chytridiomycota</taxon>
        <taxon>Chytridiomycota incertae sedis</taxon>
        <taxon>Chytridiomycetes</taxon>
        <taxon>Lobulomycetales</taxon>
        <taxon>Lobulomycetaceae</taxon>
        <taxon>Clydaea</taxon>
    </lineage>
</organism>
<dbReference type="PANTHER" id="PTHR48069">
    <property type="entry name" value="DIHYDROFOLATE REDUCTASE"/>
    <property type="match status" value="1"/>
</dbReference>
<comment type="pathway">
    <text evidence="1">Cofactor biosynthesis; tetrahydrofolate biosynthesis; 5,6,7,8-tetrahydrofolate from 7,8-dihydrofolate: step 1/1.</text>
</comment>
<dbReference type="GO" id="GO:0005739">
    <property type="term" value="C:mitochondrion"/>
    <property type="evidence" value="ECO:0007669"/>
    <property type="project" value="TreeGrafter"/>
</dbReference>
<reference evidence="10" key="1">
    <citation type="submission" date="2020-05" db="EMBL/GenBank/DDBJ databases">
        <title>Phylogenomic resolution of chytrid fungi.</title>
        <authorList>
            <person name="Stajich J.E."/>
            <person name="Amses K."/>
            <person name="Simmons R."/>
            <person name="Seto K."/>
            <person name="Myers J."/>
            <person name="Bonds A."/>
            <person name="Quandt C.A."/>
            <person name="Barry K."/>
            <person name="Liu P."/>
            <person name="Grigoriev I."/>
            <person name="Longcore J.E."/>
            <person name="James T.Y."/>
        </authorList>
    </citation>
    <scope>NUCLEOTIDE SEQUENCE</scope>
    <source>
        <strain evidence="10">JEL0476</strain>
    </source>
</reference>
<protein>
    <recommendedName>
        <fullName evidence="4">Dihydrofolate reductase</fullName>
        <ecNumber evidence="3">1.5.1.3</ecNumber>
    </recommendedName>
</protein>
<evidence type="ECO:0000313" key="11">
    <source>
        <dbReference type="Proteomes" id="UP001211065"/>
    </source>
</evidence>
<dbReference type="Gene3D" id="3.40.430.10">
    <property type="entry name" value="Dihydrofolate Reductase, subunit A"/>
    <property type="match status" value="1"/>
</dbReference>
<evidence type="ECO:0000256" key="7">
    <source>
        <dbReference type="ARBA" id="ARBA00023002"/>
    </source>
</evidence>
<dbReference type="InterPro" id="IPR024072">
    <property type="entry name" value="DHFR-like_dom_sf"/>
</dbReference>
<dbReference type="SUPFAM" id="SSF53597">
    <property type="entry name" value="Dihydrofolate reductase-like"/>
    <property type="match status" value="1"/>
</dbReference>
<dbReference type="PRINTS" id="PR00070">
    <property type="entry name" value="DHFR"/>
</dbReference>
<evidence type="ECO:0000256" key="1">
    <source>
        <dbReference type="ARBA" id="ARBA00004903"/>
    </source>
</evidence>
<dbReference type="InterPro" id="IPR012259">
    <property type="entry name" value="DHFR"/>
</dbReference>
<dbReference type="AlphaFoldDB" id="A0AAD5XYP0"/>
<dbReference type="GO" id="GO:0046654">
    <property type="term" value="P:tetrahydrofolate biosynthetic process"/>
    <property type="evidence" value="ECO:0007669"/>
    <property type="project" value="InterPro"/>
</dbReference>
<dbReference type="GO" id="GO:0050661">
    <property type="term" value="F:NADP binding"/>
    <property type="evidence" value="ECO:0007669"/>
    <property type="project" value="InterPro"/>
</dbReference>
<evidence type="ECO:0000256" key="5">
    <source>
        <dbReference type="ARBA" id="ARBA00022563"/>
    </source>
</evidence>
<evidence type="ECO:0000256" key="3">
    <source>
        <dbReference type="ARBA" id="ARBA00012856"/>
    </source>
</evidence>
<feature type="domain" description="DHFR" evidence="9">
    <location>
        <begin position="102"/>
        <end position="303"/>
    </location>
</feature>
<comment type="similarity">
    <text evidence="8">Belongs to the dihydrofolate reductase family.</text>
</comment>
<dbReference type="InterPro" id="IPR001796">
    <property type="entry name" value="DHFR_dom"/>
</dbReference>